<keyword evidence="2" id="KW-1185">Reference proteome</keyword>
<dbReference type="AlphaFoldDB" id="A0AB34IJU1"/>
<sequence length="71" mass="7874">MASSSKEGERTQVGDVRVARRLEPAEHLHLAVTPLRQRADAPRRLVSLHRHLNAARQLPPLAVHRADDDGA</sequence>
<dbReference type="EMBL" id="JBGBPQ010000025">
    <property type="protein sequence ID" value="KAL1499382.1"/>
    <property type="molecule type" value="Genomic_DNA"/>
</dbReference>
<protein>
    <submittedName>
        <fullName evidence="1">Uncharacterized protein</fullName>
    </submittedName>
</protein>
<evidence type="ECO:0000313" key="2">
    <source>
        <dbReference type="Proteomes" id="UP001515480"/>
    </source>
</evidence>
<gene>
    <name evidence="1" type="ORF">AB1Y20_011588</name>
</gene>
<comment type="caution">
    <text evidence="1">The sequence shown here is derived from an EMBL/GenBank/DDBJ whole genome shotgun (WGS) entry which is preliminary data.</text>
</comment>
<evidence type="ECO:0000313" key="1">
    <source>
        <dbReference type="EMBL" id="KAL1499382.1"/>
    </source>
</evidence>
<reference evidence="1 2" key="1">
    <citation type="journal article" date="2024" name="Science">
        <title>Giant polyketide synthase enzymes in the biosynthesis of giant marine polyether toxins.</title>
        <authorList>
            <person name="Fallon T.R."/>
            <person name="Shende V.V."/>
            <person name="Wierzbicki I.H."/>
            <person name="Pendleton A.L."/>
            <person name="Watervoot N.F."/>
            <person name="Auber R.P."/>
            <person name="Gonzalez D.J."/>
            <person name="Wisecaver J.H."/>
            <person name="Moore B.S."/>
        </authorList>
    </citation>
    <scope>NUCLEOTIDE SEQUENCE [LARGE SCALE GENOMIC DNA]</scope>
    <source>
        <strain evidence="1 2">12B1</strain>
    </source>
</reference>
<accession>A0AB34IJU1</accession>
<proteinExistence type="predicted"/>
<dbReference type="Proteomes" id="UP001515480">
    <property type="component" value="Unassembled WGS sequence"/>
</dbReference>
<organism evidence="1 2">
    <name type="scientific">Prymnesium parvum</name>
    <name type="common">Toxic golden alga</name>
    <dbReference type="NCBI Taxonomy" id="97485"/>
    <lineage>
        <taxon>Eukaryota</taxon>
        <taxon>Haptista</taxon>
        <taxon>Haptophyta</taxon>
        <taxon>Prymnesiophyceae</taxon>
        <taxon>Prymnesiales</taxon>
        <taxon>Prymnesiaceae</taxon>
        <taxon>Prymnesium</taxon>
    </lineage>
</organism>
<name>A0AB34IJU1_PRYPA</name>